<organism evidence="1 2">
    <name type="scientific">Saponaria officinalis</name>
    <name type="common">Common soapwort</name>
    <name type="synonym">Lychnis saponaria</name>
    <dbReference type="NCBI Taxonomy" id="3572"/>
    <lineage>
        <taxon>Eukaryota</taxon>
        <taxon>Viridiplantae</taxon>
        <taxon>Streptophyta</taxon>
        <taxon>Embryophyta</taxon>
        <taxon>Tracheophyta</taxon>
        <taxon>Spermatophyta</taxon>
        <taxon>Magnoliopsida</taxon>
        <taxon>eudicotyledons</taxon>
        <taxon>Gunneridae</taxon>
        <taxon>Pentapetalae</taxon>
        <taxon>Caryophyllales</taxon>
        <taxon>Caryophyllaceae</taxon>
        <taxon>Caryophylleae</taxon>
        <taxon>Saponaria</taxon>
    </lineage>
</organism>
<dbReference type="PANTHER" id="PTHR43991">
    <property type="entry name" value="WD REPEAT PROTEIN (AFU_ORTHOLOGUE AFUA_8G05640)-RELATED"/>
    <property type="match status" value="1"/>
</dbReference>
<protein>
    <submittedName>
        <fullName evidence="1">Uncharacterized protein</fullName>
    </submittedName>
</protein>
<evidence type="ECO:0000313" key="1">
    <source>
        <dbReference type="EMBL" id="KAK9671376.1"/>
    </source>
</evidence>
<sequence length="330" mass="37505">MAENQIVELEYMADEQDVVDLIDEMVDEYNARYDGNVGANEYDLVTKMTDTLAANARQGKDIQGIPWDMLDVTREKYRLEQYKNYENIPGSGDSVSMECKAKEKGGTYYEFFYNSRTVKPTILHFQLRNLVWASSKHDVYFMSNYQVMHWSALSQNLTEIINFAEHVAPSEKHKGNLLEGFTQTPIITLAAKDRLMVAGGFQGELLCKHLDKPGVSFCARTTSDDNAITNAVEIYHSVSGGYRFMASNNDCGIREYDMERYQLLSHFRFPWPVNEGIIWKLINVGTSDFKPLKKARVVDDDNVAKLKHAALAMLSAAAVKANFSHTMKKM</sequence>
<dbReference type="Proteomes" id="UP001443914">
    <property type="component" value="Unassembled WGS sequence"/>
</dbReference>
<name>A0AAW1H4R5_SAPOF</name>
<reference evidence="1" key="1">
    <citation type="submission" date="2024-03" db="EMBL/GenBank/DDBJ databases">
        <title>WGS assembly of Saponaria officinalis var. Norfolk2.</title>
        <authorList>
            <person name="Jenkins J."/>
            <person name="Shu S."/>
            <person name="Grimwood J."/>
            <person name="Barry K."/>
            <person name="Goodstein D."/>
            <person name="Schmutz J."/>
            <person name="Leebens-Mack J."/>
            <person name="Osbourn A."/>
        </authorList>
    </citation>
    <scope>NUCLEOTIDE SEQUENCE [LARGE SCALE GENOMIC DNA]</scope>
    <source>
        <strain evidence="1">JIC</strain>
    </source>
</reference>
<dbReference type="EMBL" id="JBDFQZ010000012">
    <property type="protein sequence ID" value="KAK9671376.1"/>
    <property type="molecule type" value="Genomic_DNA"/>
</dbReference>
<gene>
    <name evidence="1" type="ORF">RND81_12G026100</name>
</gene>
<proteinExistence type="predicted"/>
<comment type="caution">
    <text evidence="1">The sequence shown here is derived from an EMBL/GenBank/DDBJ whole genome shotgun (WGS) entry which is preliminary data.</text>
</comment>
<accession>A0AAW1H4R5</accession>
<dbReference type="AlphaFoldDB" id="A0AAW1H4R5"/>
<keyword evidence="2" id="KW-1185">Reference proteome</keyword>
<dbReference type="PANTHER" id="PTHR43991:SF21">
    <property type="entry name" value="GAMYB-BINDING PROTEIN"/>
    <property type="match status" value="1"/>
</dbReference>
<evidence type="ECO:0000313" key="2">
    <source>
        <dbReference type="Proteomes" id="UP001443914"/>
    </source>
</evidence>